<gene>
    <name evidence="1" type="ORF">EVAR_46390_1</name>
</gene>
<dbReference type="Proteomes" id="UP000299102">
    <property type="component" value="Unassembled WGS sequence"/>
</dbReference>
<evidence type="ECO:0000313" key="1">
    <source>
        <dbReference type="EMBL" id="GBP55093.1"/>
    </source>
</evidence>
<sequence>MGRPTKHAAHRSHPYCCVKRLTLPLRGYESTVALNVQRSWEGGIERDRARVNAWHSNACAQYTCYRPARALATSSVQYSNARGREKERHTKVESRKEKESESECLHILLSGAAYKSLCFPLENRNAQGIGHVRAAWCSSRLMNRIEGPGRLPLRTVAGLT</sequence>
<dbReference type="EMBL" id="BGZK01000660">
    <property type="protein sequence ID" value="GBP55093.1"/>
    <property type="molecule type" value="Genomic_DNA"/>
</dbReference>
<reference evidence="1 2" key="1">
    <citation type="journal article" date="2019" name="Commun. Biol.">
        <title>The bagworm genome reveals a unique fibroin gene that provides high tensile strength.</title>
        <authorList>
            <person name="Kono N."/>
            <person name="Nakamura H."/>
            <person name="Ohtoshi R."/>
            <person name="Tomita M."/>
            <person name="Numata K."/>
            <person name="Arakawa K."/>
        </authorList>
    </citation>
    <scope>NUCLEOTIDE SEQUENCE [LARGE SCALE GENOMIC DNA]</scope>
</reference>
<evidence type="ECO:0000313" key="2">
    <source>
        <dbReference type="Proteomes" id="UP000299102"/>
    </source>
</evidence>
<dbReference type="OrthoDB" id="6109at2759"/>
<protein>
    <submittedName>
        <fullName evidence="1">Uncharacterized protein</fullName>
    </submittedName>
</protein>
<accession>A0A4C1WW06</accession>
<name>A0A4C1WW06_EUMVA</name>
<organism evidence="1 2">
    <name type="scientific">Eumeta variegata</name>
    <name type="common">Bagworm moth</name>
    <name type="synonym">Eumeta japonica</name>
    <dbReference type="NCBI Taxonomy" id="151549"/>
    <lineage>
        <taxon>Eukaryota</taxon>
        <taxon>Metazoa</taxon>
        <taxon>Ecdysozoa</taxon>
        <taxon>Arthropoda</taxon>
        <taxon>Hexapoda</taxon>
        <taxon>Insecta</taxon>
        <taxon>Pterygota</taxon>
        <taxon>Neoptera</taxon>
        <taxon>Endopterygota</taxon>
        <taxon>Lepidoptera</taxon>
        <taxon>Glossata</taxon>
        <taxon>Ditrysia</taxon>
        <taxon>Tineoidea</taxon>
        <taxon>Psychidae</taxon>
        <taxon>Oiketicinae</taxon>
        <taxon>Eumeta</taxon>
    </lineage>
</organism>
<keyword evidence="2" id="KW-1185">Reference proteome</keyword>
<comment type="caution">
    <text evidence="1">The sequence shown here is derived from an EMBL/GenBank/DDBJ whole genome shotgun (WGS) entry which is preliminary data.</text>
</comment>
<proteinExistence type="predicted"/>
<dbReference type="AlphaFoldDB" id="A0A4C1WW06"/>